<evidence type="ECO:0000256" key="1">
    <source>
        <dbReference type="SAM" id="SignalP"/>
    </source>
</evidence>
<sequence length="458" mass="47654">MPLSLSNSLKSVAALLFVAVASGATPGMAAEFDTGMIPGGHIALPAQPPSVTVFVFSALDGWSPADEDLSKRLVDKGAAVVGVDMPSYLAAIDKTDGDCVYLVSDIETLSHEVMRAGKASVYKPPILVGSGTAGGLVMGIAAQTPPATIGGSVAVDPTETFPSKRTLCSGAPRHDTANGIVYDLLPGQLPEKLNVVFTPAGTADQRGHIDSLIKQGHAINLTQSTSAAGDALEAAVDALLAPAAGSISDLPIAQLPATPTEDTLAIVYSGDGGWRDIDKSIATVLQSKGIPTVGIDSLRYFWSAKTPQAIATDLENLIATYKDRWHVKHVLLVGYSFGADVLPSVYNVLDKATAADIAQISLLGFSTGASYQITVEGWLGSSSGDEVPTLPELRKINPAMIQCFYGEDEDDTACPQLVGSPIQTIKTTGGHHFDGDYNGLTQKIIDGLHKRLAAQPAP</sequence>
<comment type="caution">
    <text evidence="3">The sequence shown here is derived from an EMBL/GenBank/DDBJ whole genome shotgun (WGS) entry which is preliminary data.</text>
</comment>
<feature type="domain" description="Bacterial virulence" evidence="2">
    <location>
        <begin position="262"/>
        <end position="451"/>
    </location>
</feature>
<feature type="signal peptide" evidence="1">
    <location>
        <begin position="1"/>
        <end position="29"/>
    </location>
</feature>
<dbReference type="EMBL" id="JBEWSZ010000001">
    <property type="protein sequence ID" value="MET2829905.1"/>
    <property type="molecule type" value="Genomic_DNA"/>
</dbReference>
<dbReference type="SUPFAM" id="SSF53474">
    <property type="entry name" value="alpha/beta-Hydrolases"/>
    <property type="match status" value="2"/>
</dbReference>
<dbReference type="PIRSF" id="PIRSF029063">
    <property type="entry name" value="IV_sec_VirJ"/>
    <property type="match status" value="1"/>
</dbReference>
<evidence type="ECO:0000313" key="3">
    <source>
        <dbReference type="EMBL" id="MET2829905.1"/>
    </source>
</evidence>
<keyword evidence="4" id="KW-1185">Reference proteome</keyword>
<proteinExistence type="predicted"/>
<dbReference type="InterPro" id="IPR029058">
    <property type="entry name" value="AB_hydrolase_fold"/>
</dbReference>
<dbReference type="Proteomes" id="UP001548832">
    <property type="component" value="Unassembled WGS sequence"/>
</dbReference>
<dbReference type="Pfam" id="PF06057">
    <property type="entry name" value="VirJ"/>
    <property type="match status" value="1"/>
</dbReference>
<dbReference type="Gene3D" id="3.40.50.1820">
    <property type="entry name" value="alpha/beta hydrolase"/>
    <property type="match status" value="1"/>
</dbReference>
<dbReference type="InterPro" id="IPR011225">
    <property type="entry name" value="IV_sec_VirJ"/>
</dbReference>
<dbReference type="InterPro" id="IPR010333">
    <property type="entry name" value="VirJ"/>
</dbReference>
<evidence type="ECO:0000313" key="4">
    <source>
        <dbReference type="Proteomes" id="UP001548832"/>
    </source>
</evidence>
<evidence type="ECO:0000259" key="2">
    <source>
        <dbReference type="Pfam" id="PF06057"/>
    </source>
</evidence>
<keyword evidence="3" id="KW-0378">Hydrolase</keyword>
<accession>A0ABV2DIQ4</accession>
<dbReference type="GO" id="GO:0016787">
    <property type="term" value="F:hydrolase activity"/>
    <property type="evidence" value="ECO:0007669"/>
    <property type="project" value="UniProtKB-KW"/>
</dbReference>
<gene>
    <name evidence="3" type="ORF">ABVQ20_23300</name>
</gene>
<keyword evidence="1" id="KW-0732">Signal</keyword>
<reference evidence="3 4" key="1">
    <citation type="submission" date="2024-06" db="EMBL/GenBank/DDBJ databases">
        <authorList>
            <person name="Kim D.-U."/>
        </authorList>
    </citation>
    <scope>NUCLEOTIDE SEQUENCE [LARGE SCALE GENOMIC DNA]</scope>
    <source>
        <strain evidence="3 4">KACC15460</strain>
    </source>
</reference>
<dbReference type="RefSeq" id="WP_354461819.1">
    <property type="nucleotide sequence ID" value="NZ_JBEWSZ010000001.1"/>
</dbReference>
<name>A0ABV2DIQ4_9HYPH</name>
<protein>
    <submittedName>
        <fullName evidence="3">AcvB/VirJ family lysyl-phosphatidylglycerol hydrolase</fullName>
    </submittedName>
</protein>
<organism evidence="3 4">
    <name type="scientific">Mesorhizobium shangrilense</name>
    <dbReference type="NCBI Taxonomy" id="460060"/>
    <lineage>
        <taxon>Bacteria</taxon>
        <taxon>Pseudomonadati</taxon>
        <taxon>Pseudomonadota</taxon>
        <taxon>Alphaproteobacteria</taxon>
        <taxon>Hyphomicrobiales</taxon>
        <taxon>Phyllobacteriaceae</taxon>
        <taxon>Mesorhizobium</taxon>
    </lineage>
</organism>
<feature type="chain" id="PRO_5045453809" evidence="1">
    <location>
        <begin position="30"/>
        <end position="458"/>
    </location>
</feature>